<keyword evidence="2" id="KW-1185">Reference proteome</keyword>
<protein>
    <recommendedName>
        <fullName evidence="3">Carboxypeptidase-like regulatory domain-containing protein</fullName>
    </recommendedName>
</protein>
<dbReference type="SUPFAM" id="SSF49464">
    <property type="entry name" value="Carboxypeptidase regulatory domain-like"/>
    <property type="match status" value="1"/>
</dbReference>
<comment type="caution">
    <text evidence="1">The sequence shown here is derived from an EMBL/GenBank/DDBJ whole genome shotgun (WGS) entry which is preliminary data.</text>
</comment>
<sequence length="475" mass="54956">MKYLILILFSLTFLSGIGQNQIIDSESKEPVSYAYIKSINKLKGVISDYNGFFVLDSSFRALDSIIISCIGYNNGHFAVRDIIKNKAVELNPSTQNLSEVMVTAKKMKYQRKNLGITKKPKKTRFPDYVSTGKNGEEKATWIPNEYSVPGYLKNINVYVSDLGYPDAYFRIHVYACNEFETKPDKELTKSNIIASATTGNEWVTIDMSNEHIQVGENGCFIGIEWFDSPKSKFHLDTIFNNGQTWDENKSEYKDTIYSRIRKGNGAVLGAIYQKYRHSRNKHWQNNSDGQMYSYLMDSIMYTTATFPDGNTYLRTPDNSYQGVMCINIDVSFPKNKIDLTYNEPKKRKLNKLEKVKQNLFKYPQNNIHELFASLIKAFENDDIVYVLKYLCVYKEDQLNQILSEFVDEENEDYISDEEKDTIVKNLSLFKSKFDSAVLTKIDDKHFQLSVDNEIYNIIIDDGLWKINPYGYSIYK</sequence>
<evidence type="ECO:0000313" key="2">
    <source>
        <dbReference type="Proteomes" id="UP000249248"/>
    </source>
</evidence>
<dbReference type="RefSeq" id="WP_111064482.1">
    <property type="nucleotide sequence ID" value="NZ_JBHUCU010000016.1"/>
</dbReference>
<proteinExistence type="predicted"/>
<dbReference type="Proteomes" id="UP000249248">
    <property type="component" value="Unassembled WGS sequence"/>
</dbReference>
<dbReference type="OrthoDB" id="914976at2"/>
<name>A0A2W1NJR0_9FLAO</name>
<reference evidence="1 2" key="1">
    <citation type="submission" date="2018-06" db="EMBL/GenBank/DDBJ databases">
        <title>The draft genome sequence of Crocinitomix sp. SM1701.</title>
        <authorList>
            <person name="Zhang X."/>
        </authorList>
    </citation>
    <scope>NUCLEOTIDE SEQUENCE [LARGE SCALE GENOMIC DNA]</scope>
    <source>
        <strain evidence="1 2">SM1701</strain>
    </source>
</reference>
<dbReference type="Pfam" id="PF13715">
    <property type="entry name" value="CarbopepD_reg_2"/>
    <property type="match status" value="1"/>
</dbReference>
<accession>A0A2W1NJR0</accession>
<organism evidence="1 2">
    <name type="scientific">Putridiphycobacter roseus</name>
    <dbReference type="NCBI Taxonomy" id="2219161"/>
    <lineage>
        <taxon>Bacteria</taxon>
        <taxon>Pseudomonadati</taxon>
        <taxon>Bacteroidota</taxon>
        <taxon>Flavobacteriia</taxon>
        <taxon>Flavobacteriales</taxon>
        <taxon>Crocinitomicaceae</taxon>
        <taxon>Putridiphycobacter</taxon>
    </lineage>
</organism>
<dbReference type="EMBL" id="QKSB01000015">
    <property type="protein sequence ID" value="PZE15852.1"/>
    <property type="molecule type" value="Genomic_DNA"/>
</dbReference>
<dbReference type="AlphaFoldDB" id="A0A2W1NJR0"/>
<evidence type="ECO:0000313" key="1">
    <source>
        <dbReference type="EMBL" id="PZE15852.1"/>
    </source>
</evidence>
<dbReference type="InterPro" id="IPR008969">
    <property type="entry name" value="CarboxyPept-like_regulatory"/>
</dbReference>
<gene>
    <name evidence="1" type="ORF">DNU06_15845</name>
</gene>
<evidence type="ECO:0008006" key="3">
    <source>
        <dbReference type="Google" id="ProtNLM"/>
    </source>
</evidence>